<dbReference type="Proteomes" id="UP000838686">
    <property type="component" value="Unassembled WGS sequence"/>
</dbReference>
<sequence length="73" mass="8430">MNIDEMDNAIKTAIHDRYDGYTIEWYASGFNYATGIREVLYDIYLKDGSRFIAVGRCDDLGQVSITEREYVAH</sequence>
<proteinExistence type="predicted"/>
<evidence type="ECO:0008006" key="3">
    <source>
        <dbReference type="Google" id="ProtNLM"/>
    </source>
</evidence>
<comment type="caution">
    <text evidence="1">The sequence shown here is derived from an EMBL/GenBank/DDBJ whole genome shotgun (WGS) entry which is preliminary data.</text>
</comment>
<dbReference type="EMBL" id="CAKMMF010000011">
    <property type="protein sequence ID" value="CAH1205695.1"/>
    <property type="molecule type" value="Genomic_DNA"/>
</dbReference>
<evidence type="ECO:0000313" key="1">
    <source>
        <dbReference type="EMBL" id="CAH1205695.1"/>
    </source>
</evidence>
<gene>
    <name evidence="1" type="ORF">PAECIP111893_02395</name>
</gene>
<keyword evidence="2" id="KW-1185">Reference proteome</keyword>
<accession>A0ABM9C8M5</accession>
<protein>
    <recommendedName>
        <fullName evidence="3">Phage protein</fullName>
    </recommendedName>
</protein>
<dbReference type="RefSeq" id="WP_236342397.1">
    <property type="nucleotide sequence ID" value="NZ_CAKMMF010000011.1"/>
</dbReference>
<organism evidence="1 2">
    <name type="scientific">Paenibacillus plantiphilus</name>
    <dbReference type="NCBI Taxonomy" id="2905650"/>
    <lineage>
        <taxon>Bacteria</taxon>
        <taxon>Bacillati</taxon>
        <taxon>Bacillota</taxon>
        <taxon>Bacilli</taxon>
        <taxon>Bacillales</taxon>
        <taxon>Paenibacillaceae</taxon>
        <taxon>Paenibacillus</taxon>
    </lineage>
</organism>
<reference evidence="1" key="1">
    <citation type="submission" date="2022-01" db="EMBL/GenBank/DDBJ databases">
        <authorList>
            <person name="Criscuolo A."/>
        </authorList>
    </citation>
    <scope>NUCLEOTIDE SEQUENCE</scope>
    <source>
        <strain evidence="1">CIP111893</strain>
    </source>
</reference>
<name>A0ABM9C8M5_9BACL</name>
<evidence type="ECO:0000313" key="2">
    <source>
        <dbReference type="Proteomes" id="UP000838686"/>
    </source>
</evidence>